<name>A0ABM7ZCB9_NOSCO</name>
<accession>A0ABM7ZCB9</accession>
<geneLocation type="plasmid" evidence="1 2">
    <name>pANSO36C</name>
</geneLocation>
<reference evidence="1" key="1">
    <citation type="submission" date="2022-04" db="EMBL/GenBank/DDBJ databases">
        <title>Complete genome sequence of a cyanobacterium, Nostoc sp. SO-36, isolated in Antarctica.</title>
        <authorList>
            <person name="Kanesaki Y."/>
            <person name="Effendi D."/>
            <person name="Sakamoto T."/>
            <person name="Ohtani S."/>
            <person name="Awai K."/>
        </authorList>
    </citation>
    <scope>NUCLEOTIDE SEQUENCE</scope>
    <source>
        <strain evidence="1">SO-36</strain>
        <plasmid evidence="1">pANSO36C</plasmid>
    </source>
</reference>
<keyword evidence="2" id="KW-1185">Reference proteome</keyword>
<protein>
    <submittedName>
        <fullName evidence="1">Uncharacterized protein</fullName>
    </submittedName>
</protein>
<sequence>MTTTLDLSKFLYCRNCEMKTHHYKDLKYDWGYSCRICQTWQHQSQLASIQQGHAAKAIIEAIGSEYISWHDGTLEQFIEAAEALDMEYDYQKTIDGYDFKAWYPGDEDNEAKIQL</sequence>
<dbReference type="RefSeq" id="WP_251960981.1">
    <property type="nucleotide sequence ID" value="NZ_AP025735.1"/>
</dbReference>
<dbReference type="EMBL" id="AP025735">
    <property type="protein sequence ID" value="BDI20940.1"/>
    <property type="molecule type" value="Genomic_DNA"/>
</dbReference>
<gene>
    <name evidence="1" type="ORF">ANSO36C_67420</name>
</gene>
<evidence type="ECO:0000313" key="1">
    <source>
        <dbReference type="EMBL" id="BDI20940.1"/>
    </source>
</evidence>
<evidence type="ECO:0000313" key="2">
    <source>
        <dbReference type="Proteomes" id="UP001055453"/>
    </source>
</evidence>
<keyword evidence="1" id="KW-0614">Plasmid</keyword>
<dbReference type="Proteomes" id="UP001055453">
    <property type="component" value="Plasmid pANSO36C"/>
</dbReference>
<proteinExistence type="predicted"/>
<organism evidence="1 2">
    <name type="scientific">Nostoc cf. commune SO-36</name>
    <dbReference type="NCBI Taxonomy" id="449208"/>
    <lineage>
        <taxon>Bacteria</taxon>
        <taxon>Bacillati</taxon>
        <taxon>Cyanobacteriota</taxon>
        <taxon>Cyanophyceae</taxon>
        <taxon>Nostocales</taxon>
        <taxon>Nostocaceae</taxon>
        <taxon>Nostoc</taxon>
    </lineage>
</organism>